<proteinExistence type="predicted"/>
<name>A0A644ZPC9_9ZZZZ</name>
<dbReference type="GO" id="GO:0006071">
    <property type="term" value="P:glycerol metabolic process"/>
    <property type="evidence" value="ECO:0007669"/>
    <property type="project" value="InterPro"/>
</dbReference>
<dbReference type="InterPro" id="IPR003797">
    <property type="entry name" value="DegV"/>
</dbReference>
<comment type="caution">
    <text evidence="3">The sequence shown here is derived from an EMBL/GenBank/DDBJ whole genome shotgun (WGS) entry which is preliminary data.</text>
</comment>
<accession>A0A644ZPC9</accession>
<protein>
    <recommendedName>
        <fullName evidence="2">Fatty acid kinase subunit A-like C-terminal domain-containing protein</fullName>
    </recommendedName>
</protein>
<dbReference type="InterPro" id="IPR033470">
    <property type="entry name" value="FakA-like_C"/>
</dbReference>
<reference evidence="3" key="1">
    <citation type="submission" date="2019-08" db="EMBL/GenBank/DDBJ databases">
        <authorList>
            <person name="Kucharzyk K."/>
            <person name="Murdoch R.W."/>
            <person name="Higgins S."/>
            <person name="Loffler F."/>
        </authorList>
    </citation>
    <scope>NUCLEOTIDE SEQUENCE</scope>
</reference>
<dbReference type="Pfam" id="PF02734">
    <property type="entry name" value="Dak2"/>
    <property type="match status" value="1"/>
</dbReference>
<dbReference type="AlphaFoldDB" id="A0A644ZPC9"/>
<evidence type="ECO:0000313" key="3">
    <source>
        <dbReference type="EMBL" id="MPM42597.1"/>
    </source>
</evidence>
<feature type="domain" description="Fatty acid kinase subunit A-like C-terminal" evidence="2">
    <location>
        <begin position="110"/>
        <end position="435"/>
    </location>
</feature>
<dbReference type="SMART" id="SM01121">
    <property type="entry name" value="Dak1_2"/>
    <property type="match status" value="1"/>
</dbReference>
<organism evidence="3">
    <name type="scientific">bioreactor metagenome</name>
    <dbReference type="NCBI Taxonomy" id="1076179"/>
    <lineage>
        <taxon>unclassified sequences</taxon>
        <taxon>metagenomes</taxon>
        <taxon>ecological metagenomes</taxon>
    </lineage>
</organism>
<dbReference type="Gene3D" id="3.30.1180.10">
    <property type="match status" value="1"/>
</dbReference>
<gene>
    <name evidence="3" type="ORF">SDC9_89263</name>
</gene>
<dbReference type="EMBL" id="VSSQ01009786">
    <property type="protein sequence ID" value="MPM42597.1"/>
    <property type="molecule type" value="Genomic_DNA"/>
</dbReference>
<dbReference type="Gene3D" id="3.40.50.10170">
    <property type="match status" value="1"/>
</dbReference>
<dbReference type="InterPro" id="IPR050270">
    <property type="entry name" value="DegV_domain_contain"/>
</dbReference>
<sequence>MISAYESIQNPKEGTILDVIQATNDSLSNSNIKDSFQKILQESIKKAKISLDATQLKMDLYQKTNTVDAGGYGFLLMLEGFLDGLNGKKYHFNIPQKKPQKTTSFLQIIDHRYEVISLIQSPKITKEKIVDQLINYGNCLDIVQANQKTKIHIHTDLPDEVIGLISQYGTVINTKTTDMTQQVEENKNHKQAIGLVVDSTSSLDSDFTLENDISVVQFKAKWEKVDQKINNPKISIYQKMKLFENQTEKYGWPKTSQPSPQAFLIAFKEQLQKYNYIICITASSAVSGSYNCSLQAKSFLPISDQNRVIIPDFRQVGPGQAFLTIKAVELIKQGYSHHQIEKTLFTVSNNLKVFVIPDKISWIVKGGRVNGNKAKIVNFLQKFNFRPTFYLTPKNIGIMKIYFGHKSVSFLINKYLNQIAKKNNINNLPLKIIIQHSCDNKVIEQLIQKLDPKKFEIIHNSLLSPVLGIHGGPDSIAIGVLIQKI</sequence>
<dbReference type="GO" id="GO:0008289">
    <property type="term" value="F:lipid binding"/>
    <property type="evidence" value="ECO:0007669"/>
    <property type="project" value="UniProtKB-KW"/>
</dbReference>
<dbReference type="PROSITE" id="PS51482">
    <property type="entry name" value="DEGV"/>
    <property type="match status" value="1"/>
</dbReference>
<dbReference type="InterPro" id="IPR048394">
    <property type="entry name" value="FakA-like_M"/>
</dbReference>
<dbReference type="InterPro" id="IPR036117">
    <property type="entry name" value="DhaL_dom_sf"/>
</dbReference>
<keyword evidence="1" id="KW-0446">Lipid-binding</keyword>
<dbReference type="PANTHER" id="PTHR33434:SF2">
    <property type="entry name" value="FATTY ACID-BINDING PROTEIN TM_1468"/>
    <property type="match status" value="1"/>
</dbReference>
<dbReference type="Gene3D" id="1.25.40.340">
    <property type="match status" value="1"/>
</dbReference>
<dbReference type="InterPro" id="IPR043168">
    <property type="entry name" value="DegV_C"/>
</dbReference>
<dbReference type="GO" id="GO:0004371">
    <property type="term" value="F:glycerone kinase activity"/>
    <property type="evidence" value="ECO:0007669"/>
    <property type="project" value="InterPro"/>
</dbReference>
<dbReference type="InterPro" id="IPR004007">
    <property type="entry name" value="DhaL_dom"/>
</dbReference>
<dbReference type="PANTHER" id="PTHR33434">
    <property type="entry name" value="DEGV DOMAIN-CONTAINING PROTEIN DR_1986-RELATED"/>
    <property type="match status" value="1"/>
</dbReference>
<dbReference type="SUPFAM" id="SSF101473">
    <property type="entry name" value="DhaL-like"/>
    <property type="match status" value="1"/>
</dbReference>
<dbReference type="Pfam" id="PF21645">
    <property type="entry name" value="FakA-like_M"/>
    <property type="match status" value="1"/>
</dbReference>
<dbReference type="NCBIfam" id="TIGR00762">
    <property type="entry name" value="DegV"/>
    <property type="match status" value="1"/>
</dbReference>
<evidence type="ECO:0000259" key="2">
    <source>
        <dbReference type="SMART" id="SM01121"/>
    </source>
</evidence>
<dbReference type="SUPFAM" id="SSF82549">
    <property type="entry name" value="DAK1/DegV-like"/>
    <property type="match status" value="1"/>
</dbReference>
<dbReference type="Pfam" id="PF02645">
    <property type="entry name" value="DegV"/>
    <property type="match status" value="1"/>
</dbReference>
<evidence type="ECO:0000256" key="1">
    <source>
        <dbReference type="ARBA" id="ARBA00023121"/>
    </source>
</evidence>